<protein>
    <submittedName>
        <fullName evidence="3">Uncharacterized protein</fullName>
    </submittedName>
</protein>
<accession>I5C4B2</accession>
<evidence type="ECO:0000256" key="1">
    <source>
        <dbReference type="SAM" id="MobiDB-lite"/>
    </source>
</evidence>
<feature type="signal peptide" evidence="2">
    <location>
        <begin position="1"/>
        <end position="22"/>
    </location>
</feature>
<comment type="caution">
    <text evidence="3">The sequence shown here is derived from an EMBL/GenBank/DDBJ whole genome shotgun (WGS) entry which is preliminary data.</text>
</comment>
<reference evidence="3 4" key="1">
    <citation type="submission" date="2012-05" db="EMBL/GenBank/DDBJ databases">
        <title>Genome sequence of Nitritalea halalkaliphila LW7.</title>
        <authorList>
            <person name="Jangir P.K."/>
            <person name="Singh A."/>
            <person name="Shivaji S."/>
            <person name="Sharma R."/>
        </authorList>
    </citation>
    <scope>NUCLEOTIDE SEQUENCE [LARGE SCALE GENOMIC DNA]</scope>
    <source>
        <strain evidence="3 4">LW7</strain>
    </source>
</reference>
<keyword evidence="4" id="KW-1185">Reference proteome</keyword>
<evidence type="ECO:0000256" key="2">
    <source>
        <dbReference type="SAM" id="SignalP"/>
    </source>
</evidence>
<proteinExistence type="predicted"/>
<evidence type="ECO:0000313" key="3">
    <source>
        <dbReference type="EMBL" id="EIM76664.1"/>
    </source>
</evidence>
<dbReference type="Proteomes" id="UP000005551">
    <property type="component" value="Unassembled WGS sequence"/>
</dbReference>
<sequence>MFTKLKSLSALTLAFAFFFAIGFTSCEEKEAEDAEDQMEEMMEDAEESMEELMEEGEEVLEEAEEGMEDEAAL</sequence>
<dbReference type="PROSITE" id="PS51257">
    <property type="entry name" value="PROKAR_LIPOPROTEIN"/>
    <property type="match status" value="1"/>
</dbReference>
<gene>
    <name evidence="3" type="ORF">A3SI_09393</name>
</gene>
<feature type="region of interest" description="Disordered" evidence="1">
    <location>
        <begin position="33"/>
        <end position="73"/>
    </location>
</feature>
<dbReference type="RefSeq" id="WP_009054850.1">
    <property type="nucleotide sequence ID" value="NZ_AJYA01000019.1"/>
</dbReference>
<dbReference type="AlphaFoldDB" id="I5C4B2"/>
<evidence type="ECO:0000313" key="4">
    <source>
        <dbReference type="Proteomes" id="UP000005551"/>
    </source>
</evidence>
<name>I5C4B2_9BACT</name>
<feature type="chain" id="PRO_5003700256" evidence="2">
    <location>
        <begin position="23"/>
        <end position="73"/>
    </location>
</feature>
<keyword evidence="2" id="KW-0732">Signal</keyword>
<dbReference type="EMBL" id="AJYA01000019">
    <property type="protein sequence ID" value="EIM76664.1"/>
    <property type="molecule type" value="Genomic_DNA"/>
</dbReference>
<organism evidence="3 4">
    <name type="scientific">Nitritalea halalkaliphila LW7</name>
    <dbReference type="NCBI Taxonomy" id="1189621"/>
    <lineage>
        <taxon>Bacteria</taxon>
        <taxon>Pseudomonadati</taxon>
        <taxon>Bacteroidota</taxon>
        <taxon>Cytophagia</taxon>
        <taxon>Cytophagales</taxon>
        <taxon>Cyclobacteriaceae</taxon>
        <taxon>Nitritalea</taxon>
    </lineage>
</organism>